<dbReference type="EMBL" id="JARMAB010000032">
    <property type="protein sequence ID" value="MED1205421.1"/>
    <property type="molecule type" value="Genomic_DNA"/>
</dbReference>
<organism evidence="1 2">
    <name type="scientific">Heyndrickxia acidicola</name>
    <dbReference type="NCBI Taxonomy" id="209389"/>
    <lineage>
        <taxon>Bacteria</taxon>
        <taxon>Bacillati</taxon>
        <taxon>Bacillota</taxon>
        <taxon>Bacilli</taxon>
        <taxon>Bacillales</taxon>
        <taxon>Bacillaceae</taxon>
        <taxon>Heyndrickxia</taxon>
    </lineage>
</organism>
<protein>
    <submittedName>
        <fullName evidence="1">YqcI/YcgG family protein</fullName>
    </submittedName>
</protein>
<dbReference type="PANTHER" id="PTHR40045:SF1">
    <property type="entry name" value="YQCI_YCGG FAMILY PROTEIN"/>
    <property type="match status" value="1"/>
</dbReference>
<dbReference type="RefSeq" id="WP_066263080.1">
    <property type="nucleotide sequence ID" value="NZ_JARMAB010000032.1"/>
</dbReference>
<evidence type="ECO:0000313" key="1">
    <source>
        <dbReference type="EMBL" id="MED1205421.1"/>
    </source>
</evidence>
<dbReference type="PANTHER" id="PTHR40045">
    <property type="entry name" value="YCGG FAMILY PROTEIN"/>
    <property type="match status" value="1"/>
</dbReference>
<name>A0ABU6ML60_9BACI</name>
<sequence length="246" mass="29322">MKIKSLYTDSPHNRKCLHAWKRNVLEKFEAIMNDKVKPFPCIPATIGFNLNQFRYGFTGDPSEITTQEEVNEMLREFTIHCREFGPYTSLIIFYQLPDSVMDTYTVENFEGMFWQQLRVLAKMDEREWPYNIPGDPHSPAWEFCFNGEPYFMYCATPSHLNRKSRHFDCFMLAVTPRWVLNEFNRSQSHAARIKSQVRRRLSNYDAIPIHPDLNSYGNDDNFEWRQYFLRDDDSTLSKCPFYSLEK</sequence>
<reference evidence="1 2" key="1">
    <citation type="submission" date="2023-03" db="EMBL/GenBank/DDBJ databases">
        <title>Bacillus Genome Sequencing.</title>
        <authorList>
            <person name="Dunlap C."/>
        </authorList>
    </citation>
    <scope>NUCLEOTIDE SEQUENCE [LARGE SCALE GENOMIC DNA]</scope>
    <source>
        <strain evidence="1 2">B-23453</strain>
    </source>
</reference>
<comment type="caution">
    <text evidence="1">The sequence shown here is derived from an EMBL/GenBank/DDBJ whole genome shotgun (WGS) entry which is preliminary data.</text>
</comment>
<dbReference type="InterPro" id="IPR014988">
    <property type="entry name" value="Uncharacterised_YqcI/YcgG"/>
</dbReference>
<keyword evidence="2" id="KW-1185">Reference proteome</keyword>
<dbReference type="Pfam" id="PF08892">
    <property type="entry name" value="YqcI_YcgG"/>
    <property type="match status" value="1"/>
</dbReference>
<accession>A0ABU6ML60</accession>
<proteinExistence type="predicted"/>
<dbReference type="Proteomes" id="UP001341444">
    <property type="component" value="Unassembled WGS sequence"/>
</dbReference>
<gene>
    <name evidence="1" type="ORF">P4T90_20425</name>
</gene>
<evidence type="ECO:0000313" key="2">
    <source>
        <dbReference type="Proteomes" id="UP001341444"/>
    </source>
</evidence>